<dbReference type="Gene3D" id="3.40.50.1010">
    <property type="entry name" value="5'-nuclease"/>
    <property type="match status" value="1"/>
</dbReference>
<proteinExistence type="predicted"/>
<accession>A0A923PKK1</accession>
<feature type="domain" description="PIN" evidence="1">
    <location>
        <begin position="4"/>
        <end position="134"/>
    </location>
</feature>
<dbReference type="Proteomes" id="UP000650081">
    <property type="component" value="Unassembled WGS sequence"/>
</dbReference>
<dbReference type="SUPFAM" id="SSF88723">
    <property type="entry name" value="PIN domain-like"/>
    <property type="match status" value="1"/>
</dbReference>
<dbReference type="InterPro" id="IPR002716">
    <property type="entry name" value="PIN_dom"/>
</dbReference>
<comment type="caution">
    <text evidence="2">The sequence shown here is derived from an EMBL/GenBank/DDBJ whole genome shotgun (WGS) entry which is preliminary data.</text>
</comment>
<dbReference type="InterPro" id="IPR029060">
    <property type="entry name" value="PIN-like_dom_sf"/>
</dbReference>
<sequence length="147" mass="16203">MISYFDTTVLLAALITKHELHEKAKARLQLSVEGGTALTTTTHAFAELYRNISKPTSFGIHLPPAAAAEAIINGIGRLLTVVELYRADYEAAIRRCEELNLTGAVIYDALHYQAALKGGAEVIYTDNLKDFTRLQKEGETIRVEGIR</sequence>
<name>A0A923PKK1_9BACT</name>
<evidence type="ECO:0000313" key="3">
    <source>
        <dbReference type="Proteomes" id="UP000650081"/>
    </source>
</evidence>
<dbReference type="RefSeq" id="WP_187467864.1">
    <property type="nucleotide sequence ID" value="NZ_JACSIT010000141.1"/>
</dbReference>
<organism evidence="2 3">
    <name type="scientific">Neolewinella lacunae</name>
    <dbReference type="NCBI Taxonomy" id="1517758"/>
    <lineage>
        <taxon>Bacteria</taxon>
        <taxon>Pseudomonadati</taxon>
        <taxon>Bacteroidota</taxon>
        <taxon>Saprospiria</taxon>
        <taxon>Saprospirales</taxon>
        <taxon>Lewinellaceae</taxon>
        <taxon>Neolewinella</taxon>
    </lineage>
</organism>
<dbReference type="AlphaFoldDB" id="A0A923PKK1"/>
<evidence type="ECO:0000313" key="2">
    <source>
        <dbReference type="EMBL" id="MBC6995843.1"/>
    </source>
</evidence>
<dbReference type="CDD" id="cd09854">
    <property type="entry name" value="PIN_VapC-like"/>
    <property type="match status" value="1"/>
</dbReference>
<gene>
    <name evidence="2" type="ORF">H9S92_16875</name>
</gene>
<keyword evidence="3" id="KW-1185">Reference proteome</keyword>
<dbReference type="Pfam" id="PF01850">
    <property type="entry name" value="PIN"/>
    <property type="match status" value="1"/>
</dbReference>
<reference evidence="2" key="1">
    <citation type="submission" date="2020-08" db="EMBL/GenBank/DDBJ databases">
        <title>Lewinella bacteria from marine environments.</title>
        <authorList>
            <person name="Zhong Y."/>
        </authorList>
    </citation>
    <scope>NUCLEOTIDE SEQUENCE</scope>
    <source>
        <strain evidence="2">KCTC 42187</strain>
    </source>
</reference>
<dbReference type="EMBL" id="JACSIT010000141">
    <property type="protein sequence ID" value="MBC6995843.1"/>
    <property type="molecule type" value="Genomic_DNA"/>
</dbReference>
<evidence type="ECO:0000259" key="1">
    <source>
        <dbReference type="Pfam" id="PF01850"/>
    </source>
</evidence>
<protein>
    <submittedName>
        <fullName evidence="2">Type II toxin-antitoxin system VapC family toxin</fullName>
    </submittedName>
</protein>